<feature type="non-terminal residue" evidence="2">
    <location>
        <position position="1"/>
    </location>
</feature>
<gene>
    <name evidence="2" type="ORF">LCGC14_2827280</name>
</gene>
<feature type="compositionally biased region" description="Basic and acidic residues" evidence="1">
    <location>
        <begin position="28"/>
        <end position="37"/>
    </location>
</feature>
<name>A0A0F8Z1W9_9ZZZZ</name>
<dbReference type="EMBL" id="LAZR01053749">
    <property type="protein sequence ID" value="KKK80060.1"/>
    <property type="molecule type" value="Genomic_DNA"/>
</dbReference>
<feature type="region of interest" description="Disordered" evidence="1">
    <location>
        <begin position="1"/>
        <end position="37"/>
    </location>
</feature>
<proteinExistence type="predicted"/>
<reference evidence="2" key="1">
    <citation type="journal article" date="2015" name="Nature">
        <title>Complex archaea that bridge the gap between prokaryotes and eukaryotes.</title>
        <authorList>
            <person name="Spang A."/>
            <person name="Saw J.H."/>
            <person name="Jorgensen S.L."/>
            <person name="Zaremba-Niedzwiedzka K."/>
            <person name="Martijn J."/>
            <person name="Lind A.E."/>
            <person name="van Eijk R."/>
            <person name="Schleper C."/>
            <person name="Guy L."/>
            <person name="Ettema T.J."/>
        </authorList>
    </citation>
    <scope>NUCLEOTIDE SEQUENCE</scope>
</reference>
<dbReference type="AlphaFoldDB" id="A0A0F8Z1W9"/>
<organism evidence="2">
    <name type="scientific">marine sediment metagenome</name>
    <dbReference type="NCBI Taxonomy" id="412755"/>
    <lineage>
        <taxon>unclassified sequences</taxon>
        <taxon>metagenomes</taxon>
        <taxon>ecological metagenomes</taxon>
    </lineage>
</organism>
<feature type="compositionally biased region" description="Basic residues" evidence="1">
    <location>
        <begin position="1"/>
        <end position="10"/>
    </location>
</feature>
<comment type="caution">
    <text evidence="2">The sequence shown here is derived from an EMBL/GenBank/DDBJ whole genome shotgun (WGS) entry which is preliminary data.</text>
</comment>
<sequence length="37" mass="4125">ADIRSNRRSRAVSYVQQPDEPAPQVPGADDRNSDQND</sequence>
<protein>
    <submittedName>
        <fullName evidence="2">Uncharacterized protein</fullName>
    </submittedName>
</protein>
<evidence type="ECO:0000313" key="2">
    <source>
        <dbReference type="EMBL" id="KKK80060.1"/>
    </source>
</evidence>
<accession>A0A0F8Z1W9</accession>
<evidence type="ECO:0000256" key="1">
    <source>
        <dbReference type="SAM" id="MobiDB-lite"/>
    </source>
</evidence>